<organism evidence="2 3">
    <name type="scientific">Colocasia esculenta</name>
    <name type="common">Wild taro</name>
    <name type="synonym">Arum esculentum</name>
    <dbReference type="NCBI Taxonomy" id="4460"/>
    <lineage>
        <taxon>Eukaryota</taxon>
        <taxon>Viridiplantae</taxon>
        <taxon>Streptophyta</taxon>
        <taxon>Embryophyta</taxon>
        <taxon>Tracheophyta</taxon>
        <taxon>Spermatophyta</taxon>
        <taxon>Magnoliopsida</taxon>
        <taxon>Liliopsida</taxon>
        <taxon>Araceae</taxon>
        <taxon>Aroideae</taxon>
        <taxon>Colocasieae</taxon>
        <taxon>Colocasia</taxon>
    </lineage>
</organism>
<name>A0A843UTK9_COLES</name>
<sequence>MFGFLVGAEGPGVGVITVNMPPRTRRQVRELVERQEFESDGSVAVEHVPIDAQPQQFEQPRDPLPQGGEPQQQQQQWFPPQPPPTVME</sequence>
<evidence type="ECO:0000256" key="1">
    <source>
        <dbReference type="SAM" id="MobiDB-lite"/>
    </source>
</evidence>
<dbReference type="EMBL" id="NMUH01000929">
    <property type="protein sequence ID" value="MQL86818.1"/>
    <property type="molecule type" value="Genomic_DNA"/>
</dbReference>
<protein>
    <submittedName>
        <fullName evidence="2">Uncharacterized protein</fullName>
    </submittedName>
</protein>
<accession>A0A843UTK9</accession>
<feature type="compositionally biased region" description="Pro residues" evidence="1">
    <location>
        <begin position="79"/>
        <end position="88"/>
    </location>
</feature>
<keyword evidence="3" id="KW-1185">Reference proteome</keyword>
<dbReference type="AlphaFoldDB" id="A0A843UTK9"/>
<evidence type="ECO:0000313" key="3">
    <source>
        <dbReference type="Proteomes" id="UP000652761"/>
    </source>
</evidence>
<dbReference type="Proteomes" id="UP000652761">
    <property type="component" value="Unassembled WGS sequence"/>
</dbReference>
<comment type="caution">
    <text evidence="2">The sequence shown here is derived from an EMBL/GenBank/DDBJ whole genome shotgun (WGS) entry which is preliminary data.</text>
</comment>
<evidence type="ECO:0000313" key="2">
    <source>
        <dbReference type="EMBL" id="MQL86818.1"/>
    </source>
</evidence>
<reference evidence="2" key="1">
    <citation type="submission" date="2017-07" db="EMBL/GenBank/DDBJ databases">
        <title>Taro Niue Genome Assembly and Annotation.</title>
        <authorList>
            <person name="Atibalentja N."/>
            <person name="Keating K."/>
            <person name="Fields C.J."/>
        </authorList>
    </citation>
    <scope>NUCLEOTIDE SEQUENCE</scope>
    <source>
        <strain evidence="2">Niue_2</strain>
        <tissue evidence="2">Leaf</tissue>
    </source>
</reference>
<gene>
    <name evidence="2" type="ORF">Taro_019342</name>
</gene>
<feature type="region of interest" description="Disordered" evidence="1">
    <location>
        <begin position="34"/>
        <end position="88"/>
    </location>
</feature>
<proteinExistence type="predicted"/>
<feature type="compositionally biased region" description="Low complexity" evidence="1">
    <location>
        <begin position="64"/>
        <end position="78"/>
    </location>
</feature>